<dbReference type="Gene3D" id="3.40.50.11550">
    <property type="match status" value="1"/>
</dbReference>
<name>A5GEW0_GEOUR</name>
<dbReference type="Proteomes" id="UP000006695">
    <property type="component" value="Chromosome"/>
</dbReference>
<sequence>MQNSWTAVPLFLMRLGLALFFLLSLPRGGECHAERSVLRVSDRKIISFSRMMDEIKGTQVVVIGENHDNPEHHQLQLDVIDAFHQADRPLVIGLEMFNADNQRQLDRWIAGKLDKPSFIRLYYDNWRMPWSLYSEIFLYARDHGIPLLGLNIEQGIPQKVARRGFGSLTRKELKKVPSGITCDVDAAYMAFIRRAYTTHTRDEKSFVHFCEAQKLWNVAMASRIIGYFEKHVGQTMVVLTGTGHALKRGMPAEIGQSSHLTYKVILPEFPEMARKDVTVNDADYMILE</sequence>
<dbReference type="RefSeq" id="WP_011938671.1">
    <property type="nucleotide sequence ID" value="NC_009483.1"/>
</dbReference>
<accession>A5GEW0</accession>
<evidence type="ECO:0000313" key="3">
    <source>
        <dbReference type="Proteomes" id="UP000006695"/>
    </source>
</evidence>
<organism evidence="2 3">
    <name type="scientific">Geotalea uraniireducens (strain Rf4)</name>
    <name type="common">Geobacter uraniireducens</name>
    <dbReference type="NCBI Taxonomy" id="351605"/>
    <lineage>
        <taxon>Bacteria</taxon>
        <taxon>Pseudomonadati</taxon>
        <taxon>Thermodesulfobacteriota</taxon>
        <taxon>Desulfuromonadia</taxon>
        <taxon>Geobacterales</taxon>
        <taxon>Geobacteraceae</taxon>
        <taxon>Geotalea</taxon>
    </lineage>
</organism>
<dbReference type="SUPFAM" id="SSF159501">
    <property type="entry name" value="EreA/ChaN-like"/>
    <property type="match status" value="1"/>
</dbReference>
<dbReference type="Pfam" id="PF04187">
    <property type="entry name" value="Cofac_haem_bdg"/>
    <property type="match status" value="1"/>
</dbReference>
<dbReference type="STRING" id="351605.Gura_1775"/>
<gene>
    <name evidence="2" type="ordered locus">Gura_1775</name>
</gene>
<keyword evidence="3" id="KW-1185">Reference proteome</keyword>
<evidence type="ECO:0000313" key="2">
    <source>
        <dbReference type="EMBL" id="ABQ25965.1"/>
    </source>
</evidence>
<protein>
    <recommendedName>
        <fullName evidence="1">Haem-binding uptake Tiki superfamily ChaN domain-containing protein</fullName>
    </recommendedName>
</protein>
<reference evidence="2 3" key="1">
    <citation type="submission" date="2007-05" db="EMBL/GenBank/DDBJ databases">
        <title>Complete sequence of Geobacter uraniireducens Rf4.</title>
        <authorList>
            <consortium name="US DOE Joint Genome Institute"/>
            <person name="Copeland A."/>
            <person name="Lucas S."/>
            <person name="Lapidus A."/>
            <person name="Barry K."/>
            <person name="Detter J.C."/>
            <person name="Glavina del Rio T."/>
            <person name="Hammon N."/>
            <person name="Israni S."/>
            <person name="Dalin E."/>
            <person name="Tice H."/>
            <person name="Pitluck S."/>
            <person name="Chertkov O."/>
            <person name="Brettin T."/>
            <person name="Bruce D."/>
            <person name="Han C."/>
            <person name="Schmutz J."/>
            <person name="Larimer F."/>
            <person name="Land M."/>
            <person name="Hauser L."/>
            <person name="Kyrpides N."/>
            <person name="Mikhailova N."/>
            <person name="Shelobolina E."/>
            <person name="Aklujkar M."/>
            <person name="Lovley D."/>
            <person name="Richardson P."/>
        </authorList>
    </citation>
    <scope>NUCLEOTIDE SEQUENCE [LARGE SCALE GENOMIC DNA]</scope>
    <source>
        <strain evidence="3">ATCC BAA-1134 / JCM 13001 / Rf4</strain>
    </source>
</reference>
<feature type="domain" description="Haem-binding uptake Tiki superfamily ChaN" evidence="1">
    <location>
        <begin position="51"/>
        <end position="253"/>
    </location>
</feature>
<dbReference type="InterPro" id="IPR007314">
    <property type="entry name" value="Cofac_haem-bd_dom"/>
</dbReference>
<dbReference type="KEGG" id="gur:Gura_1775"/>
<dbReference type="CDD" id="cd14727">
    <property type="entry name" value="ChanN-like"/>
    <property type="match status" value="1"/>
</dbReference>
<dbReference type="AlphaFoldDB" id="A5GEW0"/>
<dbReference type="EMBL" id="CP000698">
    <property type="protein sequence ID" value="ABQ25965.1"/>
    <property type="molecule type" value="Genomic_DNA"/>
</dbReference>
<dbReference type="HOGENOM" id="CLU_035488_2_0_7"/>
<evidence type="ECO:0000259" key="1">
    <source>
        <dbReference type="Pfam" id="PF04187"/>
    </source>
</evidence>
<proteinExistence type="predicted"/>